<feature type="domain" description="Methyltransferase small" evidence="3">
    <location>
        <begin position="180"/>
        <end position="288"/>
    </location>
</feature>
<organism evidence="4 5">
    <name type="scientific">Limnohabitans radicicola</name>
    <dbReference type="NCBI Taxonomy" id="2771427"/>
    <lineage>
        <taxon>Bacteria</taxon>
        <taxon>Pseudomonadati</taxon>
        <taxon>Pseudomonadota</taxon>
        <taxon>Betaproteobacteria</taxon>
        <taxon>Burkholderiales</taxon>
        <taxon>Comamonadaceae</taxon>
        <taxon>Limnohabitans</taxon>
    </lineage>
</organism>
<comment type="caution">
    <text evidence="4">The sequence shown here is derived from an EMBL/GenBank/DDBJ whole genome shotgun (WGS) entry which is preliminary data.</text>
</comment>
<evidence type="ECO:0000313" key="5">
    <source>
        <dbReference type="Proteomes" id="UP000647424"/>
    </source>
</evidence>
<name>A0A927IIK9_9BURK</name>
<dbReference type="InterPro" id="IPR029063">
    <property type="entry name" value="SAM-dependent_MTases_sf"/>
</dbReference>
<dbReference type="PROSITE" id="PS00092">
    <property type="entry name" value="N6_MTASE"/>
    <property type="match status" value="1"/>
</dbReference>
<keyword evidence="1 4" id="KW-0808">Transferase</keyword>
<keyword evidence="1 4" id="KW-0489">Methyltransferase</keyword>
<evidence type="ECO:0000256" key="2">
    <source>
        <dbReference type="ARBA" id="ARBA00022691"/>
    </source>
</evidence>
<dbReference type="GO" id="GO:0032259">
    <property type="term" value="P:methylation"/>
    <property type="evidence" value="ECO:0007669"/>
    <property type="project" value="UniProtKB-KW"/>
</dbReference>
<accession>A0A927IIK9</accession>
<gene>
    <name evidence="4" type="ORF">IC609_04165</name>
</gene>
<keyword evidence="2" id="KW-0949">S-adenosyl-L-methionine</keyword>
<dbReference type="RefSeq" id="WP_191818178.1">
    <property type="nucleotide sequence ID" value="NZ_JACYFT010000001.1"/>
</dbReference>
<dbReference type="Gene3D" id="3.40.50.150">
    <property type="entry name" value="Vaccinia Virus protein VP39"/>
    <property type="match status" value="1"/>
</dbReference>
<dbReference type="InterPro" id="IPR007848">
    <property type="entry name" value="Small_mtfrase_dom"/>
</dbReference>
<evidence type="ECO:0000313" key="4">
    <source>
        <dbReference type="EMBL" id="MBD8049729.1"/>
    </source>
</evidence>
<evidence type="ECO:0000259" key="3">
    <source>
        <dbReference type="Pfam" id="PF05175"/>
    </source>
</evidence>
<reference evidence="4" key="1">
    <citation type="submission" date="2020-09" db="EMBL/GenBank/DDBJ databases">
        <title>Genome seq and assembly of Limnohabitants sp.</title>
        <authorList>
            <person name="Chhetri G."/>
        </authorList>
    </citation>
    <scope>NUCLEOTIDE SEQUENCE</scope>
    <source>
        <strain evidence="4">JUR4</strain>
    </source>
</reference>
<dbReference type="AlphaFoldDB" id="A0A927IIK9"/>
<dbReference type="PANTHER" id="PTHR18895">
    <property type="entry name" value="HEMK METHYLTRANSFERASE"/>
    <property type="match status" value="1"/>
</dbReference>
<keyword evidence="5" id="KW-1185">Reference proteome</keyword>
<dbReference type="Proteomes" id="UP000647424">
    <property type="component" value="Unassembled WGS sequence"/>
</dbReference>
<dbReference type="InterPro" id="IPR050320">
    <property type="entry name" value="N5-glutamine_MTase"/>
</dbReference>
<dbReference type="CDD" id="cd02440">
    <property type="entry name" value="AdoMet_MTases"/>
    <property type="match status" value="1"/>
</dbReference>
<dbReference type="GO" id="GO:0036009">
    <property type="term" value="F:protein-glutamine N-methyltransferase activity"/>
    <property type="evidence" value="ECO:0007669"/>
    <property type="project" value="TreeGrafter"/>
</dbReference>
<evidence type="ECO:0000256" key="1">
    <source>
        <dbReference type="ARBA" id="ARBA00022603"/>
    </source>
</evidence>
<dbReference type="SUPFAM" id="SSF53335">
    <property type="entry name" value="S-adenosyl-L-methionine-dependent methyltransferases"/>
    <property type="match status" value="1"/>
</dbReference>
<dbReference type="PANTHER" id="PTHR18895:SF74">
    <property type="entry name" value="MTRF1L RELEASE FACTOR GLUTAMINE METHYLTRANSFERASE"/>
    <property type="match status" value="1"/>
</dbReference>
<protein>
    <submittedName>
        <fullName evidence="4">Class I SAM-dependent methyltransferase</fullName>
    </submittedName>
</protein>
<dbReference type="InterPro" id="IPR002052">
    <property type="entry name" value="DNA_methylase_N6_adenine_CS"/>
</dbReference>
<proteinExistence type="predicted"/>
<dbReference type="GO" id="GO:0003676">
    <property type="term" value="F:nucleic acid binding"/>
    <property type="evidence" value="ECO:0007669"/>
    <property type="project" value="InterPro"/>
</dbReference>
<sequence>MTTKTPLNWEEHGKQRTAVWRAEGTPPRRVVLADDTLAADAAYRLACEGTALLWRGDFQNARQLLQALMRRLDKPAKRKTRGKNQPAPEVAPATAFHAHRQAQAQRARVLNMLLIEMQDDYSIGLRRAPDVKQACNEAWGKSDGRAGVVPLRSLQGLIGAHEWRKNGVEVAALGTEHNRIHPHYGVFSPVRGEYVDLVAQTPLPQALQTTPLAFDIGVGTGVLSAVLARRGVVQVVATDVSDRALSCAKDNLQRLALTSQVELLKTEAFPPGQAALVVCNPPWLPARPTSVLEQAVYDEGSQMLKGFLAGLASHLCPGGEGWLILSDLAEHLGLRTRDELLGWIEAAGLKVLGRVDTLPRHAKAHDASDTLHAARSAEVTSLWRLSINA</sequence>
<dbReference type="Pfam" id="PF05175">
    <property type="entry name" value="MTS"/>
    <property type="match status" value="1"/>
</dbReference>
<dbReference type="EMBL" id="JACYFT010000001">
    <property type="protein sequence ID" value="MBD8049729.1"/>
    <property type="molecule type" value="Genomic_DNA"/>
</dbReference>